<dbReference type="InterPro" id="IPR003010">
    <property type="entry name" value="C-N_Hydrolase"/>
</dbReference>
<dbReference type="PROSITE" id="PS50263">
    <property type="entry name" value="CN_HYDROLASE"/>
    <property type="match status" value="1"/>
</dbReference>
<name>L9X357_9EURY</name>
<evidence type="ECO:0000313" key="2">
    <source>
        <dbReference type="EMBL" id="ELY56209.1"/>
    </source>
</evidence>
<dbReference type="Proteomes" id="UP000011688">
    <property type="component" value="Unassembled WGS sequence"/>
</dbReference>
<sequence length="269" mass="29338">MFSNEVFQSMTNARIASCQFEPDIGDVDANLNHIEQLADQLPTSTVFAVFPELCVTGYDLSDVSAAKTPVPGPITERIQGIAQRTGVDLIVGLPEAADNNVYNSLVYMSNHGVEATYRKQQLWGDEAAQFAAGTEPVIVDTPVGRVGLLLCYDLNFPELALEYDEADCDHIAVSSAWRQSFDNDWRLLCCARALDQTCYVVGSNHSGTQSGRHHAGESLVAGPRGEILAKTTDDTSTVSVEVDADSIETARIKNPVRESRYEMTSTSRQ</sequence>
<organism evidence="2 3">
    <name type="scientific">Natronococcus amylolyticus DSM 10524</name>
    <dbReference type="NCBI Taxonomy" id="1227497"/>
    <lineage>
        <taxon>Archaea</taxon>
        <taxon>Methanobacteriati</taxon>
        <taxon>Methanobacteriota</taxon>
        <taxon>Stenosarchaea group</taxon>
        <taxon>Halobacteria</taxon>
        <taxon>Halobacteriales</taxon>
        <taxon>Natrialbaceae</taxon>
        <taxon>Natronococcus</taxon>
    </lineage>
</organism>
<keyword evidence="3" id="KW-1185">Reference proteome</keyword>
<keyword evidence="2" id="KW-0808">Transferase</keyword>
<dbReference type="STRING" id="1227497.C491_14717"/>
<dbReference type="Gene3D" id="3.60.110.10">
    <property type="entry name" value="Carbon-nitrogen hydrolase"/>
    <property type="match status" value="1"/>
</dbReference>
<dbReference type="SUPFAM" id="SSF56317">
    <property type="entry name" value="Carbon-nitrogen hydrolase"/>
    <property type="match status" value="1"/>
</dbReference>
<gene>
    <name evidence="2" type="ORF">C491_14717</name>
</gene>
<dbReference type="PANTHER" id="PTHR23088:SF27">
    <property type="entry name" value="DEAMINATED GLUTATHIONE AMIDASE"/>
    <property type="match status" value="1"/>
</dbReference>
<protein>
    <submittedName>
        <fullName evidence="2">Nitrilase/cyanide hydratase and apolipoprotein N-acyltransferase</fullName>
    </submittedName>
</protein>
<evidence type="ECO:0000259" key="1">
    <source>
        <dbReference type="PROSITE" id="PS50263"/>
    </source>
</evidence>
<dbReference type="GO" id="GO:0016746">
    <property type="term" value="F:acyltransferase activity"/>
    <property type="evidence" value="ECO:0007669"/>
    <property type="project" value="UniProtKB-KW"/>
</dbReference>
<dbReference type="InterPro" id="IPR036526">
    <property type="entry name" value="C-N_Hydrolase_sf"/>
</dbReference>
<feature type="domain" description="CN hydrolase" evidence="1">
    <location>
        <begin position="13"/>
        <end position="244"/>
    </location>
</feature>
<comment type="caution">
    <text evidence="2">The sequence shown here is derived from an EMBL/GenBank/DDBJ whole genome shotgun (WGS) entry which is preliminary data.</text>
</comment>
<accession>L9X357</accession>
<dbReference type="Pfam" id="PF00795">
    <property type="entry name" value="CN_hydrolase"/>
    <property type="match status" value="1"/>
</dbReference>
<keyword evidence="2" id="KW-0449">Lipoprotein</keyword>
<dbReference type="AlphaFoldDB" id="L9X357"/>
<keyword evidence="2" id="KW-0012">Acyltransferase</keyword>
<dbReference type="EMBL" id="AOIB01000028">
    <property type="protein sequence ID" value="ELY56209.1"/>
    <property type="molecule type" value="Genomic_DNA"/>
</dbReference>
<dbReference type="PANTHER" id="PTHR23088">
    <property type="entry name" value="NITRILASE-RELATED"/>
    <property type="match status" value="1"/>
</dbReference>
<evidence type="ECO:0000313" key="3">
    <source>
        <dbReference type="Proteomes" id="UP000011688"/>
    </source>
</evidence>
<reference evidence="2 3" key="1">
    <citation type="journal article" date="2014" name="PLoS Genet.">
        <title>Phylogenetically driven sequencing of extremely halophilic archaea reveals strategies for static and dynamic osmo-response.</title>
        <authorList>
            <person name="Becker E.A."/>
            <person name="Seitzer P.M."/>
            <person name="Tritt A."/>
            <person name="Larsen D."/>
            <person name="Krusor M."/>
            <person name="Yao A.I."/>
            <person name="Wu D."/>
            <person name="Madern D."/>
            <person name="Eisen J.A."/>
            <person name="Darling A.E."/>
            <person name="Facciotti M.T."/>
        </authorList>
    </citation>
    <scope>NUCLEOTIDE SEQUENCE [LARGE SCALE GENOMIC DNA]</scope>
    <source>
        <strain evidence="2 3">DSM 10524</strain>
    </source>
</reference>
<dbReference type="CDD" id="cd07197">
    <property type="entry name" value="nitrilase"/>
    <property type="match status" value="1"/>
</dbReference>
<dbReference type="eggNOG" id="arCOG00062">
    <property type="taxonomic scope" value="Archaea"/>
</dbReference>
<proteinExistence type="predicted"/>